<evidence type="ECO:0000256" key="3">
    <source>
        <dbReference type="ARBA" id="ARBA00016900"/>
    </source>
</evidence>
<dbReference type="GO" id="GO:0070005">
    <property type="term" value="F:cysteine-type aminopeptidase activity"/>
    <property type="evidence" value="ECO:0007669"/>
    <property type="project" value="InterPro"/>
</dbReference>
<evidence type="ECO:0000256" key="7">
    <source>
        <dbReference type="ARBA" id="ARBA00025347"/>
    </source>
</evidence>
<dbReference type="MEROPS" id="C01.085"/>
<keyword evidence="6" id="KW-0788">Thiol protease</keyword>
<dbReference type="OrthoDB" id="2666448at2759"/>
<evidence type="ECO:0000313" key="13">
    <source>
        <dbReference type="EMBL" id="KEP51440.1"/>
    </source>
</evidence>
<keyword evidence="5 13" id="KW-0378">Hydrolase</keyword>
<dbReference type="CDD" id="cd00585">
    <property type="entry name" value="Peptidase_C1B"/>
    <property type="match status" value="1"/>
</dbReference>
<keyword evidence="4" id="KW-0645">Protease</keyword>
<evidence type="ECO:0000256" key="4">
    <source>
        <dbReference type="ARBA" id="ARBA00022670"/>
    </source>
</evidence>
<dbReference type="GO" id="GO:0004197">
    <property type="term" value="F:cysteine-type endopeptidase activity"/>
    <property type="evidence" value="ECO:0007669"/>
    <property type="project" value="UniProtKB-EC"/>
</dbReference>
<organism evidence="13 14">
    <name type="scientific">Rhizoctonia solani 123E</name>
    <dbReference type="NCBI Taxonomy" id="1423351"/>
    <lineage>
        <taxon>Eukaryota</taxon>
        <taxon>Fungi</taxon>
        <taxon>Dikarya</taxon>
        <taxon>Basidiomycota</taxon>
        <taxon>Agaricomycotina</taxon>
        <taxon>Agaricomycetes</taxon>
        <taxon>Cantharellales</taxon>
        <taxon>Ceratobasidiaceae</taxon>
        <taxon>Rhizoctonia</taxon>
    </lineage>
</organism>
<evidence type="ECO:0000256" key="9">
    <source>
        <dbReference type="ARBA" id="ARBA00030627"/>
    </source>
</evidence>
<gene>
    <name evidence="13" type="ORF">V565_061690</name>
</gene>
<evidence type="ECO:0000313" key="14">
    <source>
        <dbReference type="Proteomes" id="UP000027456"/>
    </source>
</evidence>
<dbReference type="GO" id="GO:0006508">
    <property type="term" value="P:proteolysis"/>
    <property type="evidence" value="ECO:0007669"/>
    <property type="project" value="UniProtKB-KW"/>
</dbReference>
<keyword evidence="14" id="KW-1185">Reference proteome</keyword>
<dbReference type="InterPro" id="IPR004134">
    <property type="entry name" value="Peptidase_C1B"/>
</dbReference>
<dbReference type="PANTHER" id="PTHR10363">
    <property type="entry name" value="BLEOMYCIN HYDROLASE"/>
    <property type="match status" value="1"/>
</dbReference>
<dbReference type="GO" id="GO:0005737">
    <property type="term" value="C:cytoplasm"/>
    <property type="evidence" value="ECO:0007669"/>
    <property type="project" value="TreeGrafter"/>
</dbReference>
<protein>
    <recommendedName>
        <fullName evidence="3">Cysteine proteinase 1, mitochondrial</fullName>
        <ecNumber evidence="2">3.4.22.40</ecNumber>
    </recommendedName>
    <alternativeName>
        <fullName evidence="9">Bleomycin hydrolase</fullName>
    </alternativeName>
    <alternativeName>
        <fullName evidence="12">Homocysteine-thiolactonase</fullName>
    </alternativeName>
    <alternativeName>
        <fullName evidence="10">Leucine aminopeptidase 3</fullName>
    </alternativeName>
    <alternativeName>
        <fullName evidence="11">Y3</fullName>
    </alternativeName>
</protein>
<dbReference type="AlphaFoldDB" id="A0A074S1K1"/>
<dbReference type="EC" id="3.4.22.40" evidence="2"/>
<dbReference type="InterPro" id="IPR038765">
    <property type="entry name" value="Papain-like_cys_pep_sf"/>
</dbReference>
<evidence type="ECO:0000256" key="10">
    <source>
        <dbReference type="ARBA" id="ARBA00031564"/>
    </source>
</evidence>
<comment type="caution">
    <text evidence="13">The sequence shown here is derived from an EMBL/GenBank/DDBJ whole genome shotgun (WGS) entry which is preliminary data.</text>
</comment>
<dbReference type="STRING" id="1423351.A0A074S1K1"/>
<evidence type="ECO:0000256" key="8">
    <source>
        <dbReference type="ARBA" id="ARBA00026080"/>
    </source>
</evidence>
<dbReference type="GO" id="GO:0043418">
    <property type="term" value="P:homocysteine catabolic process"/>
    <property type="evidence" value="ECO:0007669"/>
    <property type="project" value="TreeGrafter"/>
</dbReference>
<dbReference type="EMBL" id="AZST01000169">
    <property type="protein sequence ID" value="KEP51440.1"/>
    <property type="molecule type" value="Genomic_DNA"/>
</dbReference>
<dbReference type="PROSITE" id="PS00139">
    <property type="entry name" value="THIOL_PROTEASE_CYS"/>
    <property type="match status" value="1"/>
</dbReference>
<dbReference type="HOGENOM" id="CLU_038600_0_1_1"/>
<dbReference type="Pfam" id="PF03051">
    <property type="entry name" value="Peptidase_C1_2"/>
    <property type="match status" value="1"/>
</dbReference>
<accession>A0A074S1K1</accession>
<reference evidence="13 14" key="1">
    <citation type="submission" date="2013-12" db="EMBL/GenBank/DDBJ databases">
        <authorList>
            <person name="Cubeta M."/>
            <person name="Pakala S."/>
            <person name="Fedorova N."/>
            <person name="Thomas E."/>
            <person name="Dean R."/>
            <person name="Jabaji S."/>
            <person name="Neate S."/>
            <person name="Toda T."/>
            <person name="Tavantzis S."/>
            <person name="Vilgalys R."/>
            <person name="Bharathan N."/>
            <person name="Pakala S."/>
            <person name="Losada L.S."/>
            <person name="Zafar N."/>
            <person name="Nierman W."/>
        </authorList>
    </citation>
    <scope>NUCLEOTIDE SEQUENCE [LARGE SCALE GENOMIC DNA]</scope>
    <source>
        <strain evidence="13 14">123E</strain>
    </source>
</reference>
<comment type="function">
    <text evidence="7">The normal physiological role of the enzyme is unknown, but it is not essential for the viability of yeast cells. Has aminopeptidase activity, shortening substrate peptides sequentially by 1 amino acid. Has bleomycin hydrolase activity, which can protect the cell from the toxic effects of bleomycin. Has homocysteine-thiolactonase activity, protecting the cell against homocysteine toxicity. Acts as a repressor in the GAL4 regulatory system, but this does not require either the peptidase or nucleic acid-binding activities.</text>
</comment>
<name>A0A074S1K1_9AGAM</name>
<dbReference type="SUPFAM" id="SSF54001">
    <property type="entry name" value="Cysteine proteinases"/>
    <property type="match status" value="1"/>
</dbReference>
<evidence type="ECO:0000256" key="5">
    <source>
        <dbReference type="ARBA" id="ARBA00022801"/>
    </source>
</evidence>
<evidence type="ECO:0000256" key="11">
    <source>
        <dbReference type="ARBA" id="ARBA00031859"/>
    </source>
</evidence>
<dbReference type="InterPro" id="IPR000169">
    <property type="entry name" value="Pept_cys_AS"/>
</dbReference>
<evidence type="ECO:0000256" key="6">
    <source>
        <dbReference type="ARBA" id="ARBA00022807"/>
    </source>
</evidence>
<proteinExistence type="predicted"/>
<dbReference type="Gene3D" id="3.90.70.10">
    <property type="entry name" value="Cysteine proteinases"/>
    <property type="match status" value="1"/>
</dbReference>
<comment type="subunit">
    <text evidence="8">Homohexamer. Binds to nucleic acids. Binds single-stranded DNA and RNA with higher affinity than double-stranded DNA.</text>
</comment>
<evidence type="ECO:0000256" key="2">
    <source>
        <dbReference type="ARBA" id="ARBA00012465"/>
    </source>
</evidence>
<dbReference type="GO" id="GO:0009636">
    <property type="term" value="P:response to toxic substance"/>
    <property type="evidence" value="ECO:0007669"/>
    <property type="project" value="TreeGrafter"/>
</dbReference>
<evidence type="ECO:0000256" key="12">
    <source>
        <dbReference type="ARBA" id="ARBA00032353"/>
    </source>
</evidence>
<dbReference type="PANTHER" id="PTHR10363:SF2">
    <property type="entry name" value="BLEOMYCIN HYDROLASE"/>
    <property type="match status" value="1"/>
</dbReference>
<dbReference type="Proteomes" id="UP000027456">
    <property type="component" value="Unassembled WGS sequence"/>
</dbReference>
<comment type="catalytic activity">
    <reaction evidence="1">
        <text>Inactivates bleomycin B2 (a cytotoxic glycometallopeptide) by hydrolysis of a carboxyamide bond of beta-aminoalanine, but also shows general aminopeptidase activity. The specificity varies somewhat with source, but amino acid arylamides of Met, Leu and Ala are preferred.</text>
        <dbReference type="EC" id="3.4.22.40"/>
    </reaction>
</comment>
<evidence type="ECO:0000256" key="1">
    <source>
        <dbReference type="ARBA" id="ARBA00000423"/>
    </source>
</evidence>
<sequence>MGAAQSTTATPSTVSEKAVVEQQAVESLAQRVASLGVDGPMSTDGSLSLDAIKSWEESTKNDDKLKLARTILAKTDLKSAICSPTVIVSDAHVFNLTVPFQSGPVTNQKSSGRCWLFATTNVLRYHIIQQLNLGDFQLSQSYLFFADKLEKANYYLELSIQHASEPLDSRLVSHLAGAPINDGGQWDMARNLLERYGVVPQAIFPESYSSSNSGGLNAILTSRVREMALQLREVVNGVGVMRARALKEECVAEIWKAMSTAMGVPPRPDEPFVWDYKDKDGKVKSWEGTPREFYKALEAFSLINDPRNEYNQLYTVEALGNVWGMRSIAYVNTESKRLKEAIVSCIKAGQPVFFGCDVGKFLDSPHGIMDLDAYDFKNALGLNYTMSKAQRLRTGDSAMTHAMVISGVHLDKAGTPVRYRIENSWGDVNGDKGYYVMTDRWFDEYVFQVVVPRQLAPRDLVKVLDGGNPVALPAWDPMVCCPNYPRTAVDGHSRVHSHKWGRGSCGQMMSFTNRMIYDLFHTRGIRAIRIWINITQTRQERDPRSRASPPIITKKYTFDAV</sequence>